<proteinExistence type="predicted"/>
<feature type="compositionally biased region" description="Polar residues" evidence="1">
    <location>
        <begin position="50"/>
        <end position="61"/>
    </location>
</feature>
<feature type="compositionally biased region" description="Low complexity" evidence="1">
    <location>
        <begin position="143"/>
        <end position="160"/>
    </location>
</feature>
<dbReference type="RefSeq" id="WP_130343215.1">
    <property type="nucleotide sequence ID" value="NZ_SGWQ01000002.1"/>
</dbReference>
<feature type="compositionally biased region" description="Acidic residues" evidence="1">
    <location>
        <begin position="1"/>
        <end position="10"/>
    </location>
</feature>
<dbReference type="AlphaFoldDB" id="A0A4Q7L2C9"/>
<evidence type="ECO:0000313" key="4">
    <source>
        <dbReference type="Proteomes" id="UP000294257"/>
    </source>
</evidence>
<evidence type="ECO:0000256" key="1">
    <source>
        <dbReference type="SAM" id="MobiDB-lite"/>
    </source>
</evidence>
<feature type="region of interest" description="Disordered" evidence="1">
    <location>
        <begin position="131"/>
        <end position="160"/>
    </location>
</feature>
<accession>A0A4Q7L2C9</accession>
<dbReference type="OrthoDB" id="3694409at2"/>
<reference evidence="3 4" key="1">
    <citation type="submission" date="2019-02" db="EMBL/GenBank/DDBJ databases">
        <title>Genomic Encyclopedia of Type Strains, Phase IV (KMG-IV): sequencing the most valuable type-strain genomes for metagenomic binning, comparative biology and taxonomic classification.</title>
        <authorList>
            <person name="Goeker M."/>
        </authorList>
    </citation>
    <scope>NUCLEOTIDE SEQUENCE [LARGE SCALE GENOMIC DNA]</scope>
    <source>
        <strain evidence="3 4">DSM 101727</strain>
    </source>
</reference>
<feature type="region of interest" description="Disordered" evidence="1">
    <location>
        <begin position="1"/>
        <end position="80"/>
    </location>
</feature>
<feature type="transmembrane region" description="Helical" evidence="2">
    <location>
        <begin position="103"/>
        <end position="125"/>
    </location>
</feature>
<gene>
    <name evidence="3" type="ORF">EV193_102334</name>
</gene>
<evidence type="ECO:0000313" key="3">
    <source>
        <dbReference type="EMBL" id="RZS43355.1"/>
    </source>
</evidence>
<protein>
    <recommendedName>
        <fullName evidence="5">Metalloprotease</fullName>
    </recommendedName>
</protein>
<keyword evidence="2" id="KW-0812">Transmembrane</keyword>
<sequence>MTTPDDDEPEVTQRVNVPDPSSDETQTVSINPPSNEDTQRIPGGPDEQTQRVPPSDLTQPVTPYAPMDQPVEAPQPWYPPSNTSGFGPVYAPEPKHGPSGRRIAAIVLAVIGVLGVAGLIVWAVLRGADDDNAQPQPAPPPATTEESTPSLAPLPTTEVPITTTVLPTTVAPPTTTPAAPPVNPLQTLAAHPLSTASVAMSPLACPLPRFNPDDQPPFHQAGKTCADAAWRPVLASAGLPAATVNLVIVQSGQPTEACGTPLKPTDPPRVCRATVYLSPTYLRDVEGNGRFPGRYFAVLLREYAHAVQEASGLTAAYLTAKAQGGQPADLERRYRLQATCMAGITAGAMQNQGAVDANITREIRDRLSTMDAPADAKSWLDKGFQSRQLSACNTWN</sequence>
<keyword evidence="4" id="KW-1185">Reference proteome</keyword>
<evidence type="ECO:0000256" key="2">
    <source>
        <dbReference type="SAM" id="Phobius"/>
    </source>
</evidence>
<keyword evidence="2" id="KW-1133">Transmembrane helix</keyword>
<dbReference type="EMBL" id="SGWQ01000002">
    <property type="protein sequence ID" value="RZS43355.1"/>
    <property type="molecule type" value="Genomic_DNA"/>
</dbReference>
<keyword evidence="2" id="KW-0472">Membrane</keyword>
<dbReference type="Proteomes" id="UP000294257">
    <property type="component" value="Unassembled WGS sequence"/>
</dbReference>
<comment type="caution">
    <text evidence="3">The sequence shown here is derived from an EMBL/GenBank/DDBJ whole genome shotgun (WGS) entry which is preliminary data.</text>
</comment>
<name>A0A4Q7L2C9_9PSEU</name>
<feature type="compositionally biased region" description="Polar residues" evidence="1">
    <location>
        <begin position="23"/>
        <end position="36"/>
    </location>
</feature>
<organism evidence="3 4">
    <name type="scientific">Herbihabitans rhizosphaerae</name>
    <dbReference type="NCBI Taxonomy" id="1872711"/>
    <lineage>
        <taxon>Bacteria</taxon>
        <taxon>Bacillati</taxon>
        <taxon>Actinomycetota</taxon>
        <taxon>Actinomycetes</taxon>
        <taxon>Pseudonocardiales</taxon>
        <taxon>Pseudonocardiaceae</taxon>
        <taxon>Herbihabitans</taxon>
    </lineage>
</organism>
<evidence type="ECO:0008006" key="5">
    <source>
        <dbReference type="Google" id="ProtNLM"/>
    </source>
</evidence>